<sequence>MLTNIWVMGLLVVAVVAAARFWWYNDVNHPQDDALQRGIASVGVSFFACLFAVTLRDDLLGLELAQWWADMLPEPGTGINIATAGLLTLASWAVFFVIVMLTGGALNLAVRRLRGACRGAAGQAGC</sequence>
<proteinExistence type="predicted"/>
<gene>
    <name evidence="2" type="ORF">LMG32289_05465</name>
</gene>
<comment type="caution">
    <text evidence="2">The sequence shown here is derived from an EMBL/GenBank/DDBJ whole genome shotgun (WGS) entry which is preliminary data.</text>
</comment>
<feature type="transmembrane region" description="Helical" evidence="1">
    <location>
        <begin position="35"/>
        <end position="55"/>
    </location>
</feature>
<feature type="transmembrane region" description="Helical" evidence="1">
    <location>
        <begin position="81"/>
        <end position="110"/>
    </location>
</feature>
<keyword evidence="1" id="KW-0472">Membrane</keyword>
<dbReference type="EMBL" id="CAJZAG010000012">
    <property type="protein sequence ID" value="CAG9183931.1"/>
    <property type="molecule type" value="Genomic_DNA"/>
</dbReference>
<feature type="transmembrane region" description="Helical" evidence="1">
    <location>
        <begin position="6"/>
        <end position="23"/>
    </location>
</feature>
<dbReference type="Proteomes" id="UP000706525">
    <property type="component" value="Unassembled WGS sequence"/>
</dbReference>
<evidence type="ECO:0000313" key="2">
    <source>
        <dbReference type="EMBL" id="CAG9183931.1"/>
    </source>
</evidence>
<keyword evidence="3" id="KW-1185">Reference proteome</keyword>
<reference evidence="2 3" key="1">
    <citation type="submission" date="2021-08" db="EMBL/GenBank/DDBJ databases">
        <authorList>
            <person name="Peeters C."/>
        </authorList>
    </citation>
    <scope>NUCLEOTIDE SEQUENCE [LARGE SCALE GENOMIC DNA]</scope>
    <source>
        <strain evidence="2 3">LMG 32289</strain>
    </source>
</reference>
<keyword evidence="1" id="KW-1133">Transmembrane helix</keyword>
<protein>
    <submittedName>
        <fullName evidence="2">Uncharacterized protein</fullName>
    </submittedName>
</protein>
<name>A0ABM8XUA9_9BURK</name>
<evidence type="ECO:0000256" key="1">
    <source>
        <dbReference type="SAM" id="Phobius"/>
    </source>
</evidence>
<dbReference type="RefSeq" id="WP_223994085.1">
    <property type="nucleotide sequence ID" value="NZ_CAJZAG010000012.1"/>
</dbReference>
<accession>A0ABM8XUA9</accession>
<evidence type="ECO:0000313" key="3">
    <source>
        <dbReference type="Proteomes" id="UP000706525"/>
    </source>
</evidence>
<keyword evidence="1" id="KW-0812">Transmembrane</keyword>
<organism evidence="2 3">
    <name type="scientific">Cupriavidus pampae</name>
    <dbReference type="NCBI Taxonomy" id="659251"/>
    <lineage>
        <taxon>Bacteria</taxon>
        <taxon>Pseudomonadati</taxon>
        <taxon>Pseudomonadota</taxon>
        <taxon>Betaproteobacteria</taxon>
        <taxon>Burkholderiales</taxon>
        <taxon>Burkholderiaceae</taxon>
        <taxon>Cupriavidus</taxon>
    </lineage>
</organism>